<keyword evidence="12" id="KW-0472">Membrane</keyword>
<gene>
    <name evidence="13" type="ORF">E1B28_013209</name>
</gene>
<evidence type="ECO:0000313" key="14">
    <source>
        <dbReference type="Proteomes" id="UP001049176"/>
    </source>
</evidence>
<dbReference type="GO" id="GO:0005506">
    <property type="term" value="F:iron ion binding"/>
    <property type="evidence" value="ECO:0007669"/>
    <property type="project" value="InterPro"/>
</dbReference>
<evidence type="ECO:0000256" key="9">
    <source>
        <dbReference type="PIRSR" id="PIRSR602401-1"/>
    </source>
</evidence>
<dbReference type="CDD" id="cd11065">
    <property type="entry name" value="CYP64-like"/>
    <property type="match status" value="1"/>
</dbReference>
<reference evidence="13" key="1">
    <citation type="journal article" date="2021" name="Genome Biol. Evol.">
        <title>The assembled and annotated genome of the fairy-ring fungus Marasmius oreades.</title>
        <authorList>
            <person name="Hiltunen M."/>
            <person name="Ament-Velasquez S.L."/>
            <person name="Johannesson H."/>
        </authorList>
    </citation>
    <scope>NUCLEOTIDE SEQUENCE</scope>
    <source>
        <strain evidence="13">03SP1</strain>
    </source>
</reference>
<evidence type="ECO:0000256" key="3">
    <source>
        <dbReference type="ARBA" id="ARBA00010617"/>
    </source>
</evidence>
<proteinExistence type="inferred from homology"/>
<dbReference type="InterPro" id="IPR036396">
    <property type="entry name" value="Cyt_P450_sf"/>
</dbReference>
<feature type="binding site" description="axial binding residue" evidence="9">
    <location>
        <position position="449"/>
    </location>
    <ligand>
        <name>heme</name>
        <dbReference type="ChEBI" id="CHEBI:30413"/>
    </ligand>
    <ligandPart>
        <name>Fe</name>
        <dbReference type="ChEBI" id="CHEBI:18248"/>
    </ligandPart>
</feature>
<comment type="cofactor">
    <cofactor evidence="1 9">
        <name>heme</name>
        <dbReference type="ChEBI" id="CHEBI:30413"/>
    </cofactor>
</comment>
<dbReference type="InterPro" id="IPR002401">
    <property type="entry name" value="Cyt_P450_E_grp-I"/>
</dbReference>
<evidence type="ECO:0000256" key="11">
    <source>
        <dbReference type="SAM" id="MobiDB-lite"/>
    </source>
</evidence>
<accession>A0A9P7ULT2</accession>
<dbReference type="GO" id="GO:0004497">
    <property type="term" value="F:monooxygenase activity"/>
    <property type="evidence" value="ECO:0007669"/>
    <property type="project" value="UniProtKB-KW"/>
</dbReference>
<dbReference type="RefSeq" id="XP_043003698.1">
    <property type="nucleotide sequence ID" value="XM_043158353.1"/>
</dbReference>
<evidence type="ECO:0000256" key="6">
    <source>
        <dbReference type="ARBA" id="ARBA00023002"/>
    </source>
</evidence>
<evidence type="ECO:0000256" key="4">
    <source>
        <dbReference type="ARBA" id="ARBA00022617"/>
    </source>
</evidence>
<keyword evidence="12" id="KW-0812">Transmembrane</keyword>
<dbReference type="PANTHER" id="PTHR46300">
    <property type="entry name" value="P450, PUTATIVE (EUROFUNG)-RELATED-RELATED"/>
    <property type="match status" value="1"/>
</dbReference>
<evidence type="ECO:0000256" key="5">
    <source>
        <dbReference type="ARBA" id="ARBA00022723"/>
    </source>
</evidence>
<dbReference type="GO" id="GO:0020037">
    <property type="term" value="F:heme binding"/>
    <property type="evidence" value="ECO:0007669"/>
    <property type="project" value="InterPro"/>
</dbReference>
<keyword evidence="4 9" id="KW-0349">Heme</keyword>
<dbReference type="GeneID" id="66082284"/>
<dbReference type="SUPFAM" id="SSF48264">
    <property type="entry name" value="Cytochrome P450"/>
    <property type="match status" value="1"/>
</dbReference>
<name>A0A9P7ULT2_9AGAR</name>
<dbReference type="GO" id="GO:0016705">
    <property type="term" value="F:oxidoreductase activity, acting on paired donors, with incorporation or reduction of molecular oxygen"/>
    <property type="evidence" value="ECO:0007669"/>
    <property type="project" value="InterPro"/>
</dbReference>
<dbReference type="Pfam" id="PF00067">
    <property type="entry name" value="p450"/>
    <property type="match status" value="1"/>
</dbReference>
<dbReference type="PRINTS" id="PR00463">
    <property type="entry name" value="EP450I"/>
</dbReference>
<dbReference type="PANTHER" id="PTHR46300:SF7">
    <property type="entry name" value="P450, PUTATIVE (EUROFUNG)-RELATED"/>
    <property type="match status" value="1"/>
</dbReference>
<dbReference type="KEGG" id="more:E1B28_013209"/>
<keyword evidence="5 9" id="KW-0479">Metal-binding</keyword>
<dbReference type="OrthoDB" id="3934656at2759"/>
<dbReference type="InterPro" id="IPR017972">
    <property type="entry name" value="Cyt_P450_CS"/>
</dbReference>
<dbReference type="EMBL" id="CM032189">
    <property type="protein sequence ID" value="KAG7087227.1"/>
    <property type="molecule type" value="Genomic_DNA"/>
</dbReference>
<evidence type="ECO:0000256" key="1">
    <source>
        <dbReference type="ARBA" id="ARBA00001971"/>
    </source>
</evidence>
<dbReference type="Gene3D" id="1.10.630.10">
    <property type="entry name" value="Cytochrome P450"/>
    <property type="match status" value="1"/>
</dbReference>
<feature type="transmembrane region" description="Helical" evidence="12">
    <location>
        <begin position="6"/>
        <end position="24"/>
    </location>
</feature>
<keyword evidence="7 9" id="KW-0408">Iron</keyword>
<evidence type="ECO:0000256" key="2">
    <source>
        <dbReference type="ARBA" id="ARBA00005179"/>
    </source>
</evidence>
<evidence type="ECO:0008006" key="15">
    <source>
        <dbReference type="Google" id="ProtNLM"/>
    </source>
</evidence>
<keyword evidence="12" id="KW-1133">Transmembrane helix</keyword>
<dbReference type="PROSITE" id="PS00086">
    <property type="entry name" value="CYTOCHROME_P450"/>
    <property type="match status" value="1"/>
</dbReference>
<sequence length="529" mass="59073">MPSLQVSLAALTVLIVAYILLSHFQQRNRELPLPPGPPQLPFFGNATQLLGKNMITVFDQWAEEYGPVVYLRMFGQPVIVLNSAEAADDLLEKRHKNYDGRPNSILASTAMQGDMMMPFIHANDRFRRVRKLVNTELRPTAVTENFNPVQTVEVHKLVNHIIHGPSNWKNHISTCMGSILTTAVYDKPLRGGKETEGIIKDVIRLNDELINAIDSGQNYVDFLPFLQYVPGIPYKAKAAAYYQLAERTYKALMDEAKANFEAGKSAKGIAARLLEKESKGGDSRVKITTGGDEDGDGDGEPDYREQYWALAAFYLAGSDTQSIASQSLILALALHPDIMKKAQDEVDKVVGSDRVPSFADEPNLPYIKALTKEVLRWRPTGPVTIPHASIESDNYKGYFIPAGAMVIPNVWTMQQDPKIYPEPEKFDPERYVRTPNLPVHAFGFGRRGCPGRRVGEQTLFLEFATIAWALHVSRAKDPQTGEDIPLNSDRETGFSPVGLLEPLPFKVSITPRSEERTKLLERVVESEEI</sequence>
<evidence type="ECO:0000256" key="7">
    <source>
        <dbReference type="ARBA" id="ARBA00023004"/>
    </source>
</evidence>
<protein>
    <recommendedName>
        <fullName evidence="15">Cytochrome P450</fullName>
    </recommendedName>
</protein>
<feature type="compositionally biased region" description="Acidic residues" evidence="11">
    <location>
        <begin position="291"/>
        <end position="300"/>
    </location>
</feature>
<evidence type="ECO:0000256" key="10">
    <source>
        <dbReference type="RuleBase" id="RU000461"/>
    </source>
</evidence>
<evidence type="ECO:0000256" key="12">
    <source>
        <dbReference type="SAM" id="Phobius"/>
    </source>
</evidence>
<dbReference type="InterPro" id="IPR050364">
    <property type="entry name" value="Cytochrome_P450_fung"/>
</dbReference>
<dbReference type="Proteomes" id="UP001049176">
    <property type="component" value="Chromosome 9"/>
</dbReference>
<keyword evidence="14" id="KW-1185">Reference proteome</keyword>
<dbReference type="InterPro" id="IPR001128">
    <property type="entry name" value="Cyt_P450"/>
</dbReference>
<comment type="similarity">
    <text evidence="3 10">Belongs to the cytochrome P450 family.</text>
</comment>
<feature type="region of interest" description="Disordered" evidence="11">
    <location>
        <begin position="282"/>
        <end position="301"/>
    </location>
</feature>
<keyword evidence="6 10" id="KW-0560">Oxidoreductase</keyword>
<comment type="caution">
    <text evidence="13">The sequence shown here is derived from an EMBL/GenBank/DDBJ whole genome shotgun (WGS) entry which is preliminary data.</text>
</comment>
<organism evidence="13 14">
    <name type="scientific">Marasmius oreades</name>
    <name type="common">fairy-ring Marasmius</name>
    <dbReference type="NCBI Taxonomy" id="181124"/>
    <lineage>
        <taxon>Eukaryota</taxon>
        <taxon>Fungi</taxon>
        <taxon>Dikarya</taxon>
        <taxon>Basidiomycota</taxon>
        <taxon>Agaricomycotina</taxon>
        <taxon>Agaricomycetes</taxon>
        <taxon>Agaricomycetidae</taxon>
        <taxon>Agaricales</taxon>
        <taxon>Marasmiineae</taxon>
        <taxon>Marasmiaceae</taxon>
        <taxon>Marasmius</taxon>
    </lineage>
</organism>
<evidence type="ECO:0000256" key="8">
    <source>
        <dbReference type="ARBA" id="ARBA00023033"/>
    </source>
</evidence>
<evidence type="ECO:0000313" key="13">
    <source>
        <dbReference type="EMBL" id="KAG7087227.1"/>
    </source>
</evidence>
<keyword evidence="8 10" id="KW-0503">Monooxygenase</keyword>
<comment type="pathway">
    <text evidence="2">Secondary metabolite biosynthesis.</text>
</comment>
<dbReference type="AlphaFoldDB" id="A0A9P7ULT2"/>